<dbReference type="RefSeq" id="WP_184920535.1">
    <property type="nucleotide sequence ID" value="NZ_JACHJR010000001.1"/>
</dbReference>
<feature type="transmembrane region" description="Helical" evidence="1">
    <location>
        <begin position="184"/>
        <end position="206"/>
    </location>
</feature>
<dbReference type="EMBL" id="JACHJR010000001">
    <property type="protein sequence ID" value="MBB4949871.1"/>
    <property type="molecule type" value="Genomic_DNA"/>
</dbReference>
<evidence type="ECO:0000313" key="3">
    <source>
        <dbReference type="Proteomes" id="UP000573327"/>
    </source>
</evidence>
<accession>A0A7W7SIF1</accession>
<feature type="transmembrane region" description="Helical" evidence="1">
    <location>
        <begin position="33"/>
        <end position="51"/>
    </location>
</feature>
<keyword evidence="3" id="KW-1185">Reference proteome</keyword>
<proteinExistence type="predicted"/>
<sequence>MTTQPVPAPNDPRHLLAMKRALVDQVRREQRGAWFPLLVFAAVRFGAAPVVRYGQGDHVRLAFWYYPMALVLAYVAITWFYLRRSNRLGLGTRVGPYVALGIALALPISANEMWRSMGSGFYPDFQEPTPLSLFFDHVLSPAGTIGLALLLLARIERSWPLLGITCAYLAVMLSPSDLPRTSAWGFPGILFEGGVLLLGGVGLALLQRVQGRSAA</sequence>
<reference evidence="2 3" key="1">
    <citation type="submission" date="2020-08" db="EMBL/GenBank/DDBJ databases">
        <title>Sequencing the genomes of 1000 actinobacteria strains.</title>
        <authorList>
            <person name="Klenk H.-P."/>
        </authorList>
    </citation>
    <scope>NUCLEOTIDE SEQUENCE [LARGE SCALE GENOMIC DNA]</scope>
    <source>
        <strain evidence="2 3">DSM 44786</strain>
    </source>
</reference>
<dbReference type="AlphaFoldDB" id="A0A7W7SIF1"/>
<feature type="transmembrane region" description="Helical" evidence="1">
    <location>
        <begin position="94"/>
        <end position="114"/>
    </location>
</feature>
<protein>
    <submittedName>
        <fullName evidence="2">Uncharacterized protein</fullName>
    </submittedName>
</protein>
<comment type="caution">
    <text evidence="2">The sequence shown here is derived from an EMBL/GenBank/DDBJ whole genome shotgun (WGS) entry which is preliminary data.</text>
</comment>
<name>A0A7W7SIF1_9ACTN</name>
<keyword evidence="1" id="KW-1133">Transmembrane helix</keyword>
<gene>
    <name evidence="2" type="ORF">F4556_005406</name>
</gene>
<feature type="transmembrane region" description="Helical" evidence="1">
    <location>
        <begin position="159"/>
        <end position="178"/>
    </location>
</feature>
<evidence type="ECO:0000256" key="1">
    <source>
        <dbReference type="SAM" id="Phobius"/>
    </source>
</evidence>
<feature type="transmembrane region" description="Helical" evidence="1">
    <location>
        <begin position="63"/>
        <end position="82"/>
    </location>
</feature>
<keyword evidence="1" id="KW-0812">Transmembrane</keyword>
<dbReference type="Proteomes" id="UP000573327">
    <property type="component" value="Unassembled WGS sequence"/>
</dbReference>
<feature type="transmembrane region" description="Helical" evidence="1">
    <location>
        <begin position="134"/>
        <end position="152"/>
    </location>
</feature>
<evidence type="ECO:0000313" key="2">
    <source>
        <dbReference type="EMBL" id="MBB4949871.1"/>
    </source>
</evidence>
<keyword evidence="1" id="KW-0472">Membrane</keyword>
<organism evidence="2 3">
    <name type="scientific">Kitasatospora gansuensis</name>
    <dbReference type="NCBI Taxonomy" id="258050"/>
    <lineage>
        <taxon>Bacteria</taxon>
        <taxon>Bacillati</taxon>
        <taxon>Actinomycetota</taxon>
        <taxon>Actinomycetes</taxon>
        <taxon>Kitasatosporales</taxon>
        <taxon>Streptomycetaceae</taxon>
        <taxon>Kitasatospora</taxon>
    </lineage>
</organism>